<dbReference type="EMBL" id="FPBH01000003">
    <property type="protein sequence ID" value="SFT72357.1"/>
    <property type="molecule type" value="Genomic_DNA"/>
</dbReference>
<protein>
    <submittedName>
        <fullName evidence="4">Thioredoxin</fullName>
    </submittedName>
</protein>
<reference evidence="4 5" key="1">
    <citation type="submission" date="2016-10" db="EMBL/GenBank/DDBJ databases">
        <authorList>
            <person name="de Groot N.N."/>
        </authorList>
    </citation>
    <scope>NUCLEOTIDE SEQUENCE [LARGE SCALE GENOMIC DNA]</scope>
    <source>
        <strain evidence="4 5">LMG 27731</strain>
    </source>
</reference>
<dbReference type="CDD" id="cd02972">
    <property type="entry name" value="DsbA_family"/>
    <property type="match status" value="1"/>
</dbReference>
<sequence>MKYLPSWLVRAKLRRLFWPAASAITVLAILLVAAMQLTPGSGASRHAFGPPWVYGAPTARFTLIEYADLECPYCQAYFPVLHQWIDAHHDVNWQWHHLPLAMHDPAARQEARLVECAGRVGGQTEFWKAVAWVYGHTRANGDGLPAGTPYPNVSTGIKTCLAGTQADDAIQREIDDAQRDQIQGTPMLRLIDRQTGQTLVIRGAADGDTLLSAIDQLVASGTQARSSGSVAAAETGR</sequence>
<dbReference type="Pfam" id="PF13462">
    <property type="entry name" value="Thioredoxin_4"/>
    <property type="match status" value="1"/>
</dbReference>
<evidence type="ECO:0000256" key="1">
    <source>
        <dbReference type="ARBA" id="ARBA00005791"/>
    </source>
</evidence>
<evidence type="ECO:0000313" key="5">
    <source>
        <dbReference type="Proteomes" id="UP000198844"/>
    </source>
</evidence>
<dbReference type="InterPro" id="IPR012336">
    <property type="entry name" value="Thioredoxin-like_fold"/>
</dbReference>
<accession>A0A1I7ABN3</accession>
<evidence type="ECO:0000259" key="3">
    <source>
        <dbReference type="PROSITE" id="PS51352"/>
    </source>
</evidence>
<dbReference type="PANTHER" id="PTHR13887">
    <property type="entry name" value="GLUTATHIONE S-TRANSFERASE KAPPA"/>
    <property type="match status" value="1"/>
</dbReference>
<dbReference type="InterPro" id="IPR013766">
    <property type="entry name" value="Thioredoxin_domain"/>
</dbReference>
<evidence type="ECO:0000256" key="2">
    <source>
        <dbReference type="SAM" id="Phobius"/>
    </source>
</evidence>
<dbReference type="SUPFAM" id="SSF52833">
    <property type="entry name" value="Thioredoxin-like"/>
    <property type="match status" value="1"/>
</dbReference>
<evidence type="ECO:0000313" key="4">
    <source>
        <dbReference type="EMBL" id="SFT72357.1"/>
    </source>
</evidence>
<keyword evidence="2" id="KW-0812">Transmembrane</keyword>
<feature type="domain" description="Thioredoxin" evidence="3">
    <location>
        <begin position="37"/>
        <end position="219"/>
    </location>
</feature>
<dbReference type="AlphaFoldDB" id="A0A1I7ABN3"/>
<name>A0A1I7ABN3_9BURK</name>
<dbReference type="PANTHER" id="PTHR13887:SF56">
    <property type="entry name" value="THIOREDOXIN-LIKE REDUCTASE RV2466C"/>
    <property type="match status" value="1"/>
</dbReference>
<keyword evidence="2" id="KW-0472">Membrane</keyword>
<dbReference type="Proteomes" id="UP000198844">
    <property type="component" value="Unassembled WGS sequence"/>
</dbReference>
<proteinExistence type="inferred from homology"/>
<dbReference type="RefSeq" id="WP_093633463.1">
    <property type="nucleotide sequence ID" value="NZ_FPBH01000003.1"/>
</dbReference>
<keyword evidence="2" id="KW-1133">Transmembrane helix</keyword>
<dbReference type="OrthoDB" id="9780340at2"/>
<comment type="similarity">
    <text evidence="1">Belongs to the thioredoxin family. DsbA subfamily.</text>
</comment>
<organism evidence="4 5">
    <name type="scientific">Paraburkholderia aspalathi</name>
    <dbReference type="NCBI Taxonomy" id="1324617"/>
    <lineage>
        <taxon>Bacteria</taxon>
        <taxon>Pseudomonadati</taxon>
        <taxon>Pseudomonadota</taxon>
        <taxon>Betaproteobacteria</taxon>
        <taxon>Burkholderiales</taxon>
        <taxon>Burkholderiaceae</taxon>
        <taxon>Paraburkholderia</taxon>
    </lineage>
</organism>
<feature type="transmembrane region" description="Helical" evidence="2">
    <location>
        <begin position="16"/>
        <end position="37"/>
    </location>
</feature>
<gene>
    <name evidence="4" type="ORF">SAMN05192563_1003245</name>
</gene>
<dbReference type="PROSITE" id="PS51352">
    <property type="entry name" value="THIOREDOXIN_2"/>
    <property type="match status" value="1"/>
</dbReference>
<dbReference type="InterPro" id="IPR036249">
    <property type="entry name" value="Thioredoxin-like_sf"/>
</dbReference>
<dbReference type="Gene3D" id="3.40.30.10">
    <property type="entry name" value="Glutaredoxin"/>
    <property type="match status" value="1"/>
</dbReference>